<reference evidence="1 2" key="1">
    <citation type="submission" date="2019-06" db="EMBL/GenBank/DDBJ databases">
        <title>Genome of Methylobacterium sp. 17Sr1-39.</title>
        <authorList>
            <person name="Seo T."/>
        </authorList>
    </citation>
    <scope>NUCLEOTIDE SEQUENCE [LARGE SCALE GENOMIC DNA]</scope>
    <source>
        <strain evidence="1 2">17Sr1-39</strain>
    </source>
</reference>
<organism evidence="1 2">
    <name type="scientific">Methylobacterium terricola</name>
    <dbReference type="NCBI Taxonomy" id="2583531"/>
    <lineage>
        <taxon>Bacteria</taxon>
        <taxon>Pseudomonadati</taxon>
        <taxon>Pseudomonadota</taxon>
        <taxon>Alphaproteobacteria</taxon>
        <taxon>Hyphomicrobiales</taxon>
        <taxon>Methylobacteriaceae</taxon>
        <taxon>Methylobacterium</taxon>
    </lineage>
</organism>
<dbReference type="EMBL" id="VDDA01000002">
    <property type="protein sequence ID" value="TNC14885.1"/>
    <property type="molecule type" value="Genomic_DNA"/>
</dbReference>
<dbReference type="RefSeq" id="WP_139034426.1">
    <property type="nucleotide sequence ID" value="NZ_VDDA01000002.1"/>
</dbReference>
<evidence type="ECO:0000313" key="2">
    <source>
        <dbReference type="Proteomes" id="UP000305267"/>
    </source>
</evidence>
<sequence>MSAAFRRPKLTHMPHQVFAREERAAQRLEQIAQHDEHFCGHCGVAGASRGFKRPGWAHVRDEAIWACFDAECLAWAENAVDKDDRQGSEAA</sequence>
<dbReference type="Proteomes" id="UP000305267">
    <property type="component" value="Unassembled WGS sequence"/>
</dbReference>
<name>A0A5C4LLQ7_9HYPH</name>
<comment type="caution">
    <text evidence="1">The sequence shown here is derived from an EMBL/GenBank/DDBJ whole genome shotgun (WGS) entry which is preliminary data.</text>
</comment>
<gene>
    <name evidence="1" type="ORF">FF100_04720</name>
</gene>
<evidence type="ECO:0000313" key="1">
    <source>
        <dbReference type="EMBL" id="TNC14885.1"/>
    </source>
</evidence>
<proteinExistence type="predicted"/>
<keyword evidence="2" id="KW-1185">Reference proteome</keyword>
<dbReference type="AlphaFoldDB" id="A0A5C4LLQ7"/>
<accession>A0A5C4LLQ7</accession>
<protein>
    <submittedName>
        <fullName evidence="1">Uncharacterized protein</fullName>
    </submittedName>
</protein>